<dbReference type="SUPFAM" id="SSF56235">
    <property type="entry name" value="N-terminal nucleophile aminohydrolases (Ntn hydrolases)"/>
    <property type="match status" value="1"/>
</dbReference>
<dbReference type="RefSeq" id="WP_182342901.1">
    <property type="nucleotide sequence ID" value="NZ_CP104377.1"/>
</dbReference>
<dbReference type="EMBL" id="CP104377">
    <property type="protein sequence ID" value="UXC20250.1"/>
    <property type="molecule type" value="Genomic_DNA"/>
</dbReference>
<dbReference type="InterPro" id="IPR029132">
    <property type="entry name" value="CBAH/NAAA_C"/>
</dbReference>
<evidence type="ECO:0000313" key="5">
    <source>
        <dbReference type="Proteomes" id="UP001058290"/>
    </source>
</evidence>
<gene>
    <name evidence="4" type="ORF">N4T19_09135</name>
</gene>
<dbReference type="InterPro" id="IPR052193">
    <property type="entry name" value="Peptidase_C59"/>
</dbReference>
<proteinExistence type="inferred from homology"/>
<comment type="similarity">
    <text evidence="1">Belongs to the peptidase C59 family.</text>
</comment>
<dbReference type="GO" id="GO:0016787">
    <property type="term" value="F:hydrolase activity"/>
    <property type="evidence" value="ECO:0007669"/>
    <property type="project" value="UniProtKB-KW"/>
</dbReference>
<dbReference type="InterPro" id="IPR029055">
    <property type="entry name" value="Ntn_hydrolases_N"/>
</dbReference>
<feature type="domain" description="Choloylglycine hydrolase/NAAA C-terminal" evidence="3">
    <location>
        <begin position="33"/>
        <end position="320"/>
    </location>
</feature>
<evidence type="ECO:0000256" key="1">
    <source>
        <dbReference type="ARBA" id="ARBA00006625"/>
    </source>
</evidence>
<reference evidence="4" key="1">
    <citation type="submission" date="2022-09" db="EMBL/GenBank/DDBJ databases">
        <title>Bacterial diversity in gut of crayfish and pufferfish.</title>
        <authorList>
            <person name="Huang Y."/>
        </authorList>
    </citation>
    <scope>NUCLEOTIDE SEQUENCE</scope>
    <source>
        <strain evidence="4">PR12</strain>
    </source>
</reference>
<dbReference type="PANTHER" id="PTHR35527">
    <property type="entry name" value="CHOLOYLGLYCINE HYDROLASE"/>
    <property type="match status" value="1"/>
</dbReference>
<evidence type="ECO:0000256" key="2">
    <source>
        <dbReference type="ARBA" id="ARBA00022801"/>
    </source>
</evidence>
<dbReference type="Gene3D" id="3.60.60.10">
    <property type="entry name" value="Penicillin V Acylase, Chain A"/>
    <property type="match status" value="1"/>
</dbReference>
<keyword evidence="5" id="KW-1185">Reference proteome</keyword>
<evidence type="ECO:0000313" key="4">
    <source>
        <dbReference type="EMBL" id="UXC20250.1"/>
    </source>
</evidence>
<organism evidence="4 5">
    <name type="scientific">Comamonas squillarum</name>
    <dbReference type="NCBI Taxonomy" id="2977320"/>
    <lineage>
        <taxon>Bacteria</taxon>
        <taxon>Pseudomonadati</taxon>
        <taxon>Pseudomonadota</taxon>
        <taxon>Betaproteobacteria</taxon>
        <taxon>Burkholderiales</taxon>
        <taxon>Comamonadaceae</taxon>
        <taxon>Comamonas</taxon>
    </lineage>
</organism>
<accession>A0ABY6A5E6</accession>
<dbReference type="Proteomes" id="UP001058290">
    <property type="component" value="Chromosome"/>
</dbReference>
<sequence length="360" mass="39436">MTNKKNLLPARKLGTALLAGVLGLSTISSAIACTRVVYLGAHDQVITARSMDWKNDITSNLWVLPRGMERTGQAGPNSLRWTSRYGSLVTSGYDVSTTDGVNEAGLSANLLWLAESQYPAFDDKSKPGLTIAAWAQYVLDNFATVAEAVQALEQQPFTIVSDNVPGEDRLTTLHLSMSDASGDSAIVEYIGGRQVIHHSRSYQVMTNSPTFDEQLALNSYWKQIGGTVMLPGTNRAADRFARASFYVNAVPQAQEPNKALASVFSVIRNVSVPYGITTPDQPNISSTRWRTVFDHKRKLYFFESALTPNTFWVDLKALNFSRATGKVMKLDLGPNQNHAFAGDATASFQPSEPFKFLGLQ</sequence>
<dbReference type="PANTHER" id="PTHR35527:SF2">
    <property type="entry name" value="HYDROLASE"/>
    <property type="match status" value="1"/>
</dbReference>
<dbReference type="CDD" id="cd01902">
    <property type="entry name" value="Ntn_CGH"/>
    <property type="match status" value="1"/>
</dbReference>
<dbReference type="Pfam" id="PF02275">
    <property type="entry name" value="CBAH"/>
    <property type="match status" value="1"/>
</dbReference>
<evidence type="ECO:0000259" key="3">
    <source>
        <dbReference type="Pfam" id="PF02275"/>
    </source>
</evidence>
<keyword evidence="2 4" id="KW-0378">Hydrolase</keyword>
<dbReference type="PROSITE" id="PS51257">
    <property type="entry name" value="PROKAR_LIPOPROTEIN"/>
    <property type="match status" value="1"/>
</dbReference>
<name>A0ABY6A5E6_9BURK</name>
<protein>
    <submittedName>
        <fullName evidence="4">Linear amide C-N hydrolase</fullName>
    </submittedName>
</protein>